<organism evidence="7">
    <name type="scientific">Pedobacter sp. KACC 23697</name>
    <dbReference type="NCBI Taxonomy" id="3149230"/>
    <lineage>
        <taxon>Bacteria</taxon>
        <taxon>Pseudomonadati</taxon>
        <taxon>Bacteroidota</taxon>
        <taxon>Sphingobacteriia</taxon>
        <taxon>Sphingobacteriales</taxon>
        <taxon>Sphingobacteriaceae</taxon>
        <taxon>Pedobacter</taxon>
    </lineage>
</organism>
<dbReference type="InterPro" id="IPR004603">
    <property type="entry name" value="DNA_mismatch_endonuc_vsr"/>
</dbReference>
<evidence type="ECO:0000256" key="3">
    <source>
        <dbReference type="ARBA" id="ARBA00022763"/>
    </source>
</evidence>
<reference evidence="7" key="1">
    <citation type="submission" date="2024-05" db="EMBL/GenBank/DDBJ databases">
        <authorList>
            <person name="Kim S."/>
            <person name="Heo J."/>
            <person name="Choi H."/>
            <person name="Choi Y."/>
            <person name="Kwon S.-W."/>
            <person name="Kim Y."/>
        </authorList>
    </citation>
    <scope>NUCLEOTIDE SEQUENCE</scope>
    <source>
        <strain evidence="7">KACC 23697</strain>
    </source>
</reference>
<gene>
    <name evidence="7" type="ORF">ABEG20_06435</name>
</gene>
<evidence type="ECO:0000256" key="1">
    <source>
        <dbReference type="ARBA" id="ARBA00022722"/>
    </source>
</evidence>
<evidence type="ECO:0000256" key="6">
    <source>
        <dbReference type="ARBA" id="ARBA00029466"/>
    </source>
</evidence>
<proteinExistence type="inferred from homology"/>
<dbReference type="GO" id="GO:0006298">
    <property type="term" value="P:mismatch repair"/>
    <property type="evidence" value="ECO:0007669"/>
    <property type="project" value="InterPro"/>
</dbReference>
<dbReference type="AlphaFoldDB" id="A0AAU7K9X2"/>
<keyword evidence="1" id="KW-0540">Nuclease</keyword>
<dbReference type="GO" id="GO:0004519">
    <property type="term" value="F:endonuclease activity"/>
    <property type="evidence" value="ECO:0007669"/>
    <property type="project" value="UniProtKB-KW"/>
</dbReference>
<evidence type="ECO:0000256" key="5">
    <source>
        <dbReference type="ARBA" id="ARBA00023204"/>
    </source>
</evidence>
<dbReference type="GO" id="GO:0016787">
    <property type="term" value="F:hydrolase activity"/>
    <property type="evidence" value="ECO:0007669"/>
    <property type="project" value="UniProtKB-KW"/>
</dbReference>
<sequence>MDPKPYHEEDIKVPRFEERAVFYTTAQRSKNMSKIKAKNSLPELKLRKALWAKNVSFRLHPENFPGKPDMVINKYRLVLFMVGDFWQGYKWGKEICDKDKPGFLDSED</sequence>
<dbReference type="EMBL" id="CP157485">
    <property type="protein sequence ID" value="XBO49236.1"/>
    <property type="molecule type" value="Genomic_DNA"/>
</dbReference>
<keyword evidence="2" id="KW-0255">Endonuclease</keyword>
<accession>A0AAU7K9X2</accession>
<dbReference type="RefSeq" id="WP_406826565.1">
    <property type="nucleotide sequence ID" value="NZ_CP157485.1"/>
</dbReference>
<dbReference type="InterPro" id="IPR011335">
    <property type="entry name" value="Restrct_endonuc-II-like"/>
</dbReference>
<dbReference type="SUPFAM" id="SSF52980">
    <property type="entry name" value="Restriction endonuclease-like"/>
    <property type="match status" value="1"/>
</dbReference>
<evidence type="ECO:0000313" key="7">
    <source>
        <dbReference type="EMBL" id="XBO49236.1"/>
    </source>
</evidence>
<keyword evidence="3" id="KW-0227">DNA damage</keyword>
<protein>
    <submittedName>
        <fullName evidence="7">Uncharacterized protein</fullName>
    </submittedName>
</protein>
<dbReference type="Gene3D" id="3.40.960.10">
    <property type="entry name" value="VSR Endonuclease"/>
    <property type="match status" value="1"/>
</dbReference>
<comment type="similarity">
    <text evidence="6">Belongs to the Vsr family.</text>
</comment>
<keyword evidence="4" id="KW-0378">Hydrolase</keyword>
<dbReference type="Pfam" id="PF03852">
    <property type="entry name" value="Vsr"/>
    <property type="match status" value="1"/>
</dbReference>
<keyword evidence="5" id="KW-0234">DNA repair</keyword>
<evidence type="ECO:0000256" key="4">
    <source>
        <dbReference type="ARBA" id="ARBA00022801"/>
    </source>
</evidence>
<evidence type="ECO:0000256" key="2">
    <source>
        <dbReference type="ARBA" id="ARBA00022759"/>
    </source>
</evidence>
<name>A0AAU7K9X2_9SPHI</name>